<dbReference type="RefSeq" id="XP_022398836.1">
    <property type="nucleotide sequence ID" value="XM_022547131.1"/>
</dbReference>
<dbReference type="OrthoDB" id="41532at2759"/>
<sequence length="62" mass="6645">MRGCPPADAETGCGAGAFPDAKSTCCEMERLYVSPEARSMRLGRALIDAIVQRARELGYPVV</sequence>
<dbReference type="AlphaFoldDB" id="A0A1L9VDX1"/>
<dbReference type="InterPro" id="IPR052777">
    <property type="entry name" value="Acetyltransferase_Enz"/>
</dbReference>
<dbReference type="Pfam" id="PF00583">
    <property type="entry name" value="Acetyltransf_1"/>
    <property type="match status" value="1"/>
</dbReference>
<evidence type="ECO:0000313" key="2">
    <source>
        <dbReference type="EMBL" id="OJJ82138.1"/>
    </source>
</evidence>
<evidence type="ECO:0000259" key="1">
    <source>
        <dbReference type="Pfam" id="PF00583"/>
    </source>
</evidence>
<gene>
    <name evidence="2" type="ORF">ASPGLDRAFT_49551</name>
</gene>
<organism evidence="2 3">
    <name type="scientific">Aspergillus glaucus CBS 516.65</name>
    <dbReference type="NCBI Taxonomy" id="1160497"/>
    <lineage>
        <taxon>Eukaryota</taxon>
        <taxon>Fungi</taxon>
        <taxon>Dikarya</taxon>
        <taxon>Ascomycota</taxon>
        <taxon>Pezizomycotina</taxon>
        <taxon>Eurotiomycetes</taxon>
        <taxon>Eurotiomycetidae</taxon>
        <taxon>Eurotiales</taxon>
        <taxon>Aspergillaceae</taxon>
        <taxon>Aspergillus</taxon>
        <taxon>Aspergillus subgen. Aspergillus</taxon>
    </lineage>
</organism>
<dbReference type="CDD" id="cd04301">
    <property type="entry name" value="NAT_SF"/>
    <property type="match status" value="1"/>
</dbReference>
<protein>
    <recommendedName>
        <fullName evidence="1">N-acetyltransferase domain-containing protein</fullName>
    </recommendedName>
</protein>
<dbReference type="Proteomes" id="UP000184300">
    <property type="component" value="Unassembled WGS sequence"/>
</dbReference>
<dbReference type="GeneID" id="34463392"/>
<feature type="domain" description="N-acetyltransferase" evidence="1">
    <location>
        <begin position="12"/>
        <end position="59"/>
    </location>
</feature>
<dbReference type="EMBL" id="KV878903">
    <property type="protein sequence ID" value="OJJ82138.1"/>
    <property type="molecule type" value="Genomic_DNA"/>
</dbReference>
<dbReference type="SUPFAM" id="SSF55729">
    <property type="entry name" value="Acyl-CoA N-acyltransferases (Nat)"/>
    <property type="match status" value="1"/>
</dbReference>
<dbReference type="PANTHER" id="PTHR43305:SF1">
    <property type="entry name" value="FAMILY N-ACETYLTRANSFERASE, PUTATIVE (AFU_ORTHOLOGUE AFUA_2G01380)-RELATED"/>
    <property type="match status" value="1"/>
</dbReference>
<accession>A0A1L9VDX1</accession>
<dbReference type="PANTHER" id="PTHR43305">
    <property type="entry name" value="FAMILY N-ACETYLTRANSFERASE, PUTATIVE (AFU_ORTHOLOGUE AFUA_2G01380)-RELATED"/>
    <property type="match status" value="1"/>
</dbReference>
<evidence type="ECO:0000313" key="3">
    <source>
        <dbReference type="Proteomes" id="UP000184300"/>
    </source>
</evidence>
<dbReference type="InterPro" id="IPR000182">
    <property type="entry name" value="GNAT_dom"/>
</dbReference>
<keyword evidence="3" id="KW-1185">Reference proteome</keyword>
<dbReference type="VEuPathDB" id="FungiDB:ASPGLDRAFT_49551"/>
<proteinExistence type="predicted"/>
<dbReference type="InterPro" id="IPR016181">
    <property type="entry name" value="Acyl_CoA_acyltransferase"/>
</dbReference>
<name>A0A1L9VDX1_ASPGL</name>
<reference evidence="3" key="1">
    <citation type="journal article" date="2017" name="Genome Biol.">
        <title>Comparative genomics reveals high biological diversity and specific adaptations in the industrially and medically important fungal genus Aspergillus.</title>
        <authorList>
            <person name="de Vries R.P."/>
            <person name="Riley R."/>
            <person name="Wiebenga A."/>
            <person name="Aguilar-Osorio G."/>
            <person name="Amillis S."/>
            <person name="Uchima C.A."/>
            <person name="Anderluh G."/>
            <person name="Asadollahi M."/>
            <person name="Askin M."/>
            <person name="Barry K."/>
            <person name="Battaglia E."/>
            <person name="Bayram O."/>
            <person name="Benocci T."/>
            <person name="Braus-Stromeyer S.A."/>
            <person name="Caldana C."/>
            <person name="Canovas D."/>
            <person name="Cerqueira G.C."/>
            <person name="Chen F."/>
            <person name="Chen W."/>
            <person name="Choi C."/>
            <person name="Clum A."/>
            <person name="Dos Santos R.A."/>
            <person name="Damasio A.R."/>
            <person name="Diallinas G."/>
            <person name="Emri T."/>
            <person name="Fekete E."/>
            <person name="Flipphi M."/>
            <person name="Freyberg S."/>
            <person name="Gallo A."/>
            <person name="Gournas C."/>
            <person name="Habgood R."/>
            <person name="Hainaut M."/>
            <person name="Harispe M.L."/>
            <person name="Henrissat B."/>
            <person name="Hilden K.S."/>
            <person name="Hope R."/>
            <person name="Hossain A."/>
            <person name="Karabika E."/>
            <person name="Karaffa L."/>
            <person name="Karanyi Z."/>
            <person name="Krasevec N."/>
            <person name="Kuo A."/>
            <person name="Kusch H."/>
            <person name="LaButti K."/>
            <person name="Lagendijk E.L."/>
            <person name="Lapidus A."/>
            <person name="Levasseur A."/>
            <person name="Lindquist E."/>
            <person name="Lipzen A."/>
            <person name="Logrieco A.F."/>
            <person name="MacCabe A."/>
            <person name="Maekelae M.R."/>
            <person name="Malavazi I."/>
            <person name="Melin P."/>
            <person name="Meyer V."/>
            <person name="Mielnichuk N."/>
            <person name="Miskei M."/>
            <person name="Molnar A.P."/>
            <person name="Mule G."/>
            <person name="Ngan C.Y."/>
            <person name="Orejas M."/>
            <person name="Orosz E."/>
            <person name="Ouedraogo J.P."/>
            <person name="Overkamp K.M."/>
            <person name="Park H.-S."/>
            <person name="Perrone G."/>
            <person name="Piumi F."/>
            <person name="Punt P.J."/>
            <person name="Ram A.F."/>
            <person name="Ramon A."/>
            <person name="Rauscher S."/>
            <person name="Record E."/>
            <person name="Riano-Pachon D.M."/>
            <person name="Robert V."/>
            <person name="Roehrig J."/>
            <person name="Ruller R."/>
            <person name="Salamov A."/>
            <person name="Salih N.S."/>
            <person name="Samson R.A."/>
            <person name="Sandor E."/>
            <person name="Sanguinetti M."/>
            <person name="Schuetze T."/>
            <person name="Sepcic K."/>
            <person name="Shelest E."/>
            <person name="Sherlock G."/>
            <person name="Sophianopoulou V."/>
            <person name="Squina F.M."/>
            <person name="Sun H."/>
            <person name="Susca A."/>
            <person name="Todd R.B."/>
            <person name="Tsang A."/>
            <person name="Unkles S.E."/>
            <person name="van de Wiele N."/>
            <person name="van Rossen-Uffink D."/>
            <person name="Oliveira J.V."/>
            <person name="Vesth T.C."/>
            <person name="Visser J."/>
            <person name="Yu J.-H."/>
            <person name="Zhou M."/>
            <person name="Andersen M.R."/>
            <person name="Archer D.B."/>
            <person name="Baker S.E."/>
            <person name="Benoit I."/>
            <person name="Brakhage A.A."/>
            <person name="Braus G.H."/>
            <person name="Fischer R."/>
            <person name="Frisvad J.C."/>
            <person name="Goldman G.H."/>
            <person name="Houbraken J."/>
            <person name="Oakley B."/>
            <person name="Pocsi I."/>
            <person name="Scazzocchio C."/>
            <person name="Seiboth B."/>
            <person name="vanKuyk P.A."/>
            <person name="Wortman J."/>
            <person name="Dyer P.S."/>
            <person name="Grigoriev I.V."/>
        </authorList>
    </citation>
    <scope>NUCLEOTIDE SEQUENCE [LARGE SCALE GENOMIC DNA]</scope>
    <source>
        <strain evidence="3">CBS 516.65</strain>
    </source>
</reference>
<dbReference type="Gene3D" id="3.40.630.30">
    <property type="match status" value="1"/>
</dbReference>
<dbReference type="GO" id="GO:0016747">
    <property type="term" value="F:acyltransferase activity, transferring groups other than amino-acyl groups"/>
    <property type="evidence" value="ECO:0007669"/>
    <property type="project" value="InterPro"/>
</dbReference>